<dbReference type="PANTHER" id="PTHR46577">
    <property type="entry name" value="HTH-TYPE TRANSCRIPTIONAL REGULATORY PROTEIN GABR"/>
    <property type="match status" value="1"/>
</dbReference>
<dbReference type="CDD" id="cd00609">
    <property type="entry name" value="AAT_like"/>
    <property type="match status" value="1"/>
</dbReference>
<dbReference type="RefSeq" id="WP_066774165.1">
    <property type="nucleotide sequence ID" value="NZ_BMIP01000004.1"/>
</dbReference>
<evidence type="ECO:0000256" key="3">
    <source>
        <dbReference type="ARBA" id="ARBA00023015"/>
    </source>
</evidence>
<evidence type="ECO:0000256" key="4">
    <source>
        <dbReference type="ARBA" id="ARBA00023125"/>
    </source>
</evidence>
<dbReference type="InterPro" id="IPR000524">
    <property type="entry name" value="Tscrpt_reg_HTH_GntR"/>
</dbReference>
<dbReference type="InterPro" id="IPR036388">
    <property type="entry name" value="WH-like_DNA-bd_sf"/>
</dbReference>
<accession>A0A917DU18</accession>
<evidence type="ECO:0000256" key="2">
    <source>
        <dbReference type="ARBA" id="ARBA00022898"/>
    </source>
</evidence>
<evidence type="ECO:0000313" key="7">
    <source>
        <dbReference type="EMBL" id="GGD70419.1"/>
    </source>
</evidence>
<dbReference type="EMBL" id="BMIP01000004">
    <property type="protein sequence ID" value="GGD70419.1"/>
    <property type="molecule type" value="Genomic_DNA"/>
</dbReference>
<dbReference type="OrthoDB" id="9808770at2"/>
<dbReference type="PROSITE" id="PS50949">
    <property type="entry name" value="HTH_GNTR"/>
    <property type="match status" value="1"/>
</dbReference>
<dbReference type="Proteomes" id="UP000612349">
    <property type="component" value="Unassembled WGS sequence"/>
</dbReference>
<dbReference type="InterPro" id="IPR051446">
    <property type="entry name" value="HTH_trans_reg/aminotransferase"/>
</dbReference>
<keyword evidence="8" id="KW-1185">Reference proteome</keyword>
<proteinExistence type="inferred from homology"/>
<dbReference type="Pfam" id="PF00392">
    <property type="entry name" value="GntR"/>
    <property type="match status" value="1"/>
</dbReference>
<evidence type="ECO:0000259" key="6">
    <source>
        <dbReference type="PROSITE" id="PS50949"/>
    </source>
</evidence>
<name>A0A917DU18_9SPHN</name>
<dbReference type="Gene3D" id="1.10.10.10">
    <property type="entry name" value="Winged helix-like DNA-binding domain superfamily/Winged helix DNA-binding domain"/>
    <property type="match status" value="1"/>
</dbReference>
<protein>
    <submittedName>
        <fullName evidence="7">GntR family transcriptional regulator</fullName>
    </submittedName>
</protein>
<dbReference type="SUPFAM" id="SSF46785">
    <property type="entry name" value="Winged helix' DNA-binding domain"/>
    <property type="match status" value="1"/>
</dbReference>
<keyword evidence="2" id="KW-0663">Pyridoxal phosphate</keyword>
<dbReference type="SMART" id="SM00345">
    <property type="entry name" value="HTH_GNTR"/>
    <property type="match status" value="1"/>
</dbReference>
<dbReference type="GO" id="GO:0003700">
    <property type="term" value="F:DNA-binding transcription factor activity"/>
    <property type="evidence" value="ECO:0007669"/>
    <property type="project" value="InterPro"/>
</dbReference>
<feature type="domain" description="HTH gntR-type" evidence="6">
    <location>
        <begin position="19"/>
        <end position="87"/>
    </location>
</feature>
<sequence>MPRPRSLALSRRISSDRSAPLYMQLVHALIHEIERGRLPPGAPLPSSRDLASELSLNRKTVVTAYEELVAQGWLEADGRRGTSVATNLPDRQKPVASVNEPRQRKPVYRFNPAPERSIAVPTGSRIKLDEGSPDGTLFPTEILARFYRRAAMSAARGRRLGYRDPRGSEALREQIAAMLREERGLVLGPQNICVTRGSQAGIALAARLLARPGAVALAEALTYEPAVAALRATGQQVMPVRMDEDGIVVEDVERLCRTRQVSALFLTPHHQFPTTVSLSPQRRLRLIEVARQFGFAIIEDDYDHEYHFGLQPLLPMASYAPDVVVYVGSLSKLLLPALRVGYIVAPEPVIEALAHQTSITDGMGSTLTEDTVALLLEDGEVRRHARKAARIYGERRDAFAQAVHRSLGDYADARLPSGGLAMWLNFHDRQALDRIEHGALAQGISFAMSESYRLAHDSPHGLRLGFASHPESETVAAIEVLGQLARG</sequence>
<comment type="caution">
    <text evidence="7">The sequence shown here is derived from an EMBL/GenBank/DDBJ whole genome shotgun (WGS) entry which is preliminary data.</text>
</comment>
<keyword evidence="3" id="KW-0805">Transcription regulation</keyword>
<evidence type="ECO:0000256" key="5">
    <source>
        <dbReference type="ARBA" id="ARBA00023163"/>
    </source>
</evidence>
<keyword evidence="4" id="KW-0238">DNA-binding</keyword>
<dbReference type="Pfam" id="PF00155">
    <property type="entry name" value="Aminotran_1_2"/>
    <property type="match status" value="1"/>
</dbReference>
<gene>
    <name evidence="7" type="primary">mocR</name>
    <name evidence="7" type="ORF">GCM10010990_19930</name>
</gene>
<dbReference type="InterPro" id="IPR004839">
    <property type="entry name" value="Aminotransferase_I/II_large"/>
</dbReference>
<dbReference type="AlphaFoldDB" id="A0A917DU18"/>
<dbReference type="InterPro" id="IPR015421">
    <property type="entry name" value="PyrdxlP-dep_Trfase_major"/>
</dbReference>
<evidence type="ECO:0000313" key="8">
    <source>
        <dbReference type="Proteomes" id="UP000612349"/>
    </source>
</evidence>
<dbReference type="GO" id="GO:0003677">
    <property type="term" value="F:DNA binding"/>
    <property type="evidence" value="ECO:0007669"/>
    <property type="project" value="UniProtKB-KW"/>
</dbReference>
<dbReference type="SUPFAM" id="SSF53383">
    <property type="entry name" value="PLP-dependent transferases"/>
    <property type="match status" value="1"/>
</dbReference>
<dbReference type="InterPro" id="IPR015424">
    <property type="entry name" value="PyrdxlP-dep_Trfase"/>
</dbReference>
<dbReference type="Gene3D" id="3.40.640.10">
    <property type="entry name" value="Type I PLP-dependent aspartate aminotransferase-like (Major domain)"/>
    <property type="match status" value="1"/>
</dbReference>
<organism evidence="7 8">
    <name type="scientific">Croceicoccus mobilis</name>
    <dbReference type="NCBI Taxonomy" id="1703339"/>
    <lineage>
        <taxon>Bacteria</taxon>
        <taxon>Pseudomonadati</taxon>
        <taxon>Pseudomonadota</taxon>
        <taxon>Alphaproteobacteria</taxon>
        <taxon>Sphingomonadales</taxon>
        <taxon>Erythrobacteraceae</taxon>
        <taxon>Croceicoccus</taxon>
    </lineage>
</organism>
<dbReference type="InterPro" id="IPR036390">
    <property type="entry name" value="WH_DNA-bd_sf"/>
</dbReference>
<keyword evidence="5" id="KW-0804">Transcription</keyword>
<dbReference type="PANTHER" id="PTHR46577:SF1">
    <property type="entry name" value="HTH-TYPE TRANSCRIPTIONAL REGULATORY PROTEIN GABR"/>
    <property type="match status" value="1"/>
</dbReference>
<reference evidence="7" key="1">
    <citation type="journal article" date="2014" name="Int. J. Syst. Evol. Microbiol.">
        <title>Complete genome sequence of Corynebacterium casei LMG S-19264T (=DSM 44701T), isolated from a smear-ripened cheese.</title>
        <authorList>
            <consortium name="US DOE Joint Genome Institute (JGI-PGF)"/>
            <person name="Walter F."/>
            <person name="Albersmeier A."/>
            <person name="Kalinowski J."/>
            <person name="Ruckert C."/>
        </authorList>
    </citation>
    <scope>NUCLEOTIDE SEQUENCE</scope>
    <source>
        <strain evidence="7">CGMCC 1.15360</strain>
    </source>
</reference>
<evidence type="ECO:0000256" key="1">
    <source>
        <dbReference type="ARBA" id="ARBA00005384"/>
    </source>
</evidence>
<dbReference type="PRINTS" id="PR00035">
    <property type="entry name" value="HTHGNTR"/>
</dbReference>
<dbReference type="CDD" id="cd07377">
    <property type="entry name" value="WHTH_GntR"/>
    <property type="match status" value="1"/>
</dbReference>
<comment type="similarity">
    <text evidence="1">In the C-terminal section; belongs to the class-I pyridoxal-phosphate-dependent aminotransferase family.</text>
</comment>
<reference evidence="7" key="2">
    <citation type="submission" date="2020-09" db="EMBL/GenBank/DDBJ databases">
        <authorList>
            <person name="Sun Q."/>
            <person name="Zhou Y."/>
        </authorList>
    </citation>
    <scope>NUCLEOTIDE SEQUENCE</scope>
    <source>
        <strain evidence="7">CGMCC 1.15360</strain>
    </source>
</reference>
<dbReference type="GO" id="GO:0030170">
    <property type="term" value="F:pyridoxal phosphate binding"/>
    <property type="evidence" value="ECO:0007669"/>
    <property type="project" value="InterPro"/>
</dbReference>